<evidence type="ECO:0000313" key="1">
    <source>
        <dbReference type="EMBL" id="MPN18369.1"/>
    </source>
</evidence>
<dbReference type="AlphaFoldDB" id="A0A645FXL2"/>
<dbReference type="EMBL" id="VSSQ01065685">
    <property type="protein sequence ID" value="MPN18369.1"/>
    <property type="molecule type" value="Genomic_DNA"/>
</dbReference>
<gene>
    <name evidence="1" type="ORF">SDC9_165729</name>
</gene>
<name>A0A645FXL2_9ZZZZ</name>
<sequence>MRGGQHADQAAVFGHQHIAAAHGLAAWQKDGQLATLAVGGGKAALLTQIPVQFHGRGAFEDDGGKALTLEQQFVGSQHGEFTMK</sequence>
<organism evidence="1">
    <name type="scientific">bioreactor metagenome</name>
    <dbReference type="NCBI Taxonomy" id="1076179"/>
    <lineage>
        <taxon>unclassified sequences</taxon>
        <taxon>metagenomes</taxon>
        <taxon>ecological metagenomes</taxon>
    </lineage>
</organism>
<comment type="caution">
    <text evidence="1">The sequence shown here is derived from an EMBL/GenBank/DDBJ whole genome shotgun (WGS) entry which is preliminary data.</text>
</comment>
<protein>
    <submittedName>
        <fullName evidence="1">Uncharacterized protein</fullName>
    </submittedName>
</protein>
<accession>A0A645FXL2</accession>
<proteinExistence type="predicted"/>
<reference evidence="1" key="1">
    <citation type="submission" date="2019-08" db="EMBL/GenBank/DDBJ databases">
        <authorList>
            <person name="Kucharzyk K."/>
            <person name="Murdoch R.W."/>
            <person name="Higgins S."/>
            <person name="Loffler F."/>
        </authorList>
    </citation>
    <scope>NUCLEOTIDE SEQUENCE</scope>
</reference>